<evidence type="ECO:0000256" key="7">
    <source>
        <dbReference type="ARBA" id="ARBA00023235"/>
    </source>
</evidence>
<sequence length="195" mass="20342">MTSRPPASHPSFADSARELAALLEASAKVGPAVDAAGECLFRSLQAGGKVLTCGNGGSAADAMHLAEEFVGRFQQKRRALPAICLCADSTVLTCVGNDFGFEQIFARGIEAHGRPGDVLVAFSTSGNSANVVAALEKARAVGVTSILISGRDGGRARALCDHALIVPGQKTSRIQEIHMLILHQLLEAADAHVWD</sequence>
<comment type="catalytic activity">
    <reaction evidence="1 9">
        <text>2 D-sedoheptulose 7-phosphate = D-glycero-alpha-D-manno-heptose 7-phosphate + D-glycero-beta-D-manno-heptose 7-phosphate</text>
        <dbReference type="Rhea" id="RHEA:27489"/>
        <dbReference type="ChEBI" id="CHEBI:57483"/>
        <dbReference type="ChEBI" id="CHEBI:60203"/>
        <dbReference type="ChEBI" id="CHEBI:60204"/>
        <dbReference type="EC" id="5.3.1.28"/>
    </reaction>
</comment>
<evidence type="ECO:0000313" key="11">
    <source>
        <dbReference type="EMBL" id="ACB73741.1"/>
    </source>
</evidence>
<dbReference type="GO" id="GO:0008968">
    <property type="term" value="F:D-sedoheptulose 7-phosphate isomerase activity"/>
    <property type="evidence" value="ECO:0007669"/>
    <property type="project" value="UniProtKB-UniRule"/>
</dbReference>
<comment type="pathway">
    <text evidence="9">Carbohydrate biosynthesis; D-glycero-D-manno-heptose 7-phosphate biosynthesis; D-glycero-alpha-D-manno-heptose 7-phosphate and D-glycero-beta-D-manno-heptose 7-phosphate from sedoheptulose 7-phosphate: step 1/1.</text>
</comment>
<keyword evidence="6 9" id="KW-0862">Zinc</keyword>
<dbReference type="KEGG" id="ote:Oter_0451"/>
<dbReference type="Gene3D" id="3.40.50.10490">
    <property type="entry name" value="Glucose-6-phosphate isomerase like protein, domain 1"/>
    <property type="match status" value="1"/>
</dbReference>
<evidence type="ECO:0000256" key="6">
    <source>
        <dbReference type="ARBA" id="ARBA00022833"/>
    </source>
</evidence>
<dbReference type="HOGENOM" id="CLU_080999_1_1_0"/>
<feature type="binding site" evidence="9">
    <location>
        <begin position="97"/>
        <end position="98"/>
    </location>
    <ligand>
        <name>substrate</name>
    </ligand>
</feature>
<dbReference type="InterPro" id="IPR035461">
    <property type="entry name" value="GmhA/DiaA"/>
</dbReference>
<gene>
    <name evidence="9" type="primary">gmhA</name>
    <name evidence="11" type="ordered locus">Oter_0451</name>
</gene>
<dbReference type="InterPro" id="IPR004515">
    <property type="entry name" value="Phosphoheptose_Isoase"/>
</dbReference>
<keyword evidence="4 9" id="KW-0963">Cytoplasm</keyword>
<dbReference type="GO" id="GO:2001061">
    <property type="term" value="P:D-glycero-D-manno-heptose 7-phosphate biosynthetic process"/>
    <property type="evidence" value="ECO:0007669"/>
    <property type="project" value="UniProtKB-UniPathway"/>
</dbReference>
<dbReference type="GO" id="GO:0008270">
    <property type="term" value="F:zinc ion binding"/>
    <property type="evidence" value="ECO:0007669"/>
    <property type="project" value="UniProtKB-UniRule"/>
</dbReference>
<dbReference type="RefSeq" id="WP_012373279.1">
    <property type="nucleotide sequence ID" value="NC_010571.1"/>
</dbReference>
<dbReference type="InterPro" id="IPR046348">
    <property type="entry name" value="SIS_dom_sf"/>
</dbReference>
<dbReference type="GO" id="GO:0097367">
    <property type="term" value="F:carbohydrate derivative binding"/>
    <property type="evidence" value="ECO:0007669"/>
    <property type="project" value="InterPro"/>
</dbReference>
<feature type="binding site" evidence="9">
    <location>
        <position position="183"/>
    </location>
    <ligand>
        <name>Zn(2+)</name>
        <dbReference type="ChEBI" id="CHEBI:29105"/>
    </ligand>
</feature>
<dbReference type="EMBL" id="CP001032">
    <property type="protein sequence ID" value="ACB73741.1"/>
    <property type="molecule type" value="Genomic_DNA"/>
</dbReference>
<comment type="cofactor">
    <cofactor evidence="9">
        <name>Zn(2+)</name>
        <dbReference type="ChEBI" id="CHEBI:29105"/>
    </cofactor>
    <text evidence="9">Binds 1 zinc ion per subunit.</text>
</comment>
<dbReference type="InterPro" id="IPR050099">
    <property type="entry name" value="SIS_GmhA/DiaA_subfam"/>
</dbReference>
<evidence type="ECO:0000256" key="8">
    <source>
        <dbReference type="ARBA" id="ARBA00023277"/>
    </source>
</evidence>
<accession>B1ZRP8</accession>
<dbReference type="GO" id="GO:0005975">
    <property type="term" value="P:carbohydrate metabolic process"/>
    <property type="evidence" value="ECO:0007669"/>
    <property type="project" value="UniProtKB-UniRule"/>
</dbReference>
<feature type="binding site" evidence="9">
    <location>
        <position position="175"/>
    </location>
    <ligand>
        <name>substrate</name>
    </ligand>
</feature>
<dbReference type="HAMAP" id="MF_00067">
    <property type="entry name" value="GmhA"/>
    <property type="match status" value="1"/>
</dbReference>
<reference evidence="11 12" key="1">
    <citation type="journal article" date="2011" name="J. Bacteriol.">
        <title>Genome sequence of the verrucomicrobium Opitutus terrae PB90-1, an abundant inhabitant of rice paddy soil ecosystems.</title>
        <authorList>
            <person name="van Passel M.W."/>
            <person name="Kant R."/>
            <person name="Palva A."/>
            <person name="Copeland A."/>
            <person name="Lucas S."/>
            <person name="Lapidus A."/>
            <person name="Glavina del Rio T."/>
            <person name="Pitluck S."/>
            <person name="Goltsman E."/>
            <person name="Clum A."/>
            <person name="Sun H."/>
            <person name="Schmutz J."/>
            <person name="Larimer F.W."/>
            <person name="Land M.L."/>
            <person name="Hauser L."/>
            <person name="Kyrpides N."/>
            <person name="Mikhailova N."/>
            <person name="Richardson P.P."/>
            <person name="Janssen P.H."/>
            <person name="de Vos W.M."/>
            <person name="Smidt H."/>
        </authorList>
    </citation>
    <scope>NUCLEOTIDE SEQUENCE [LARGE SCALE GENOMIC DNA]</scope>
    <source>
        <strain evidence="12">DSM 11246 / JCM 15787 / PB90-1</strain>
    </source>
</reference>
<feature type="binding site" evidence="9">
    <location>
        <position position="175"/>
    </location>
    <ligand>
        <name>Zn(2+)</name>
        <dbReference type="ChEBI" id="CHEBI:29105"/>
    </ligand>
</feature>
<dbReference type="eggNOG" id="COG0279">
    <property type="taxonomic scope" value="Bacteria"/>
</dbReference>
<comment type="function">
    <text evidence="9">Catalyzes the isomerization of sedoheptulose 7-phosphate in D-glycero-D-manno-heptose 7-phosphate.</text>
</comment>
<dbReference type="InterPro" id="IPR001347">
    <property type="entry name" value="SIS_dom"/>
</dbReference>
<comment type="subcellular location">
    <subcellularLocation>
        <location evidence="2 9">Cytoplasm</location>
    </subcellularLocation>
</comment>
<dbReference type="UniPathway" id="UPA00041">
    <property type="reaction ID" value="UER00436"/>
</dbReference>
<dbReference type="Pfam" id="PF13580">
    <property type="entry name" value="SIS_2"/>
    <property type="match status" value="1"/>
</dbReference>
<feature type="binding site" evidence="9">
    <location>
        <position position="128"/>
    </location>
    <ligand>
        <name>substrate</name>
    </ligand>
</feature>
<name>B1ZRP8_OPITP</name>
<keyword evidence="12" id="KW-1185">Reference proteome</keyword>
<dbReference type="PANTHER" id="PTHR30390:SF6">
    <property type="entry name" value="DNAA INITIATOR-ASSOCIATING PROTEIN DIAA"/>
    <property type="match status" value="1"/>
</dbReference>
<evidence type="ECO:0000256" key="2">
    <source>
        <dbReference type="ARBA" id="ARBA00004496"/>
    </source>
</evidence>
<evidence type="ECO:0000256" key="5">
    <source>
        <dbReference type="ARBA" id="ARBA00022723"/>
    </source>
</evidence>
<dbReference type="CDD" id="cd05006">
    <property type="entry name" value="SIS_GmhA"/>
    <property type="match status" value="1"/>
</dbReference>
<evidence type="ECO:0000256" key="9">
    <source>
        <dbReference type="HAMAP-Rule" id="MF_00067"/>
    </source>
</evidence>
<organism evidence="11 12">
    <name type="scientific">Opitutus terrae (strain DSM 11246 / JCM 15787 / PB90-1)</name>
    <dbReference type="NCBI Taxonomy" id="452637"/>
    <lineage>
        <taxon>Bacteria</taxon>
        <taxon>Pseudomonadati</taxon>
        <taxon>Verrucomicrobiota</taxon>
        <taxon>Opitutia</taxon>
        <taxon>Opitutales</taxon>
        <taxon>Opitutaceae</taxon>
        <taxon>Opitutus</taxon>
    </lineage>
</organism>
<comment type="similarity">
    <text evidence="3 9">Belongs to the SIS family. GmhA subfamily.</text>
</comment>
<keyword evidence="8 9" id="KW-0119">Carbohydrate metabolism</keyword>
<feature type="binding site" evidence="9">
    <location>
        <position position="68"/>
    </location>
    <ligand>
        <name>Zn(2+)</name>
        <dbReference type="ChEBI" id="CHEBI:29105"/>
    </ligand>
</feature>
<dbReference type="SUPFAM" id="SSF53697">
    <property type="entry name" value="SIS domain"/>
    <property type="match status" value="1"/>
</dbReference>
<dbReference type="GO" id="GO:0005737">
    <property type="term" value="C:cytoplasm"/>
    <property type="evidence" value="ECO:0007669"/>
    <property type="project" value="UniProtKB-SubCell"/>
</dbReference>
<dbReference type="Proteomes" id="UP000007013">
    <property type="component" value="Chromosome"/>
</dbReference>
<dbReference type="STRING" id="452637.Oter_0451"/>
<evidence type="ECO:0000313" key="12">
    <source>
        <dbReference type="Proteomes" id="UP000007013"/>
    </source>
</evidence>
<keyword evidence="5 9" id="KW-0479">Metal-binding</keyword>
<dbReference type="OrthoDB" id="9781311at2"/>
<feature type="binding site" evidence="9">
    <location>
        <position position="64"/>
    </location>
    <ligand>
        <name>Zn(2+)</name>
        <dbReference type="ChEBI" id="CHEBI:29105"/>
    </ligand>
</feature>
<feature type="domain" description="SIS" evidence="10">
    <location>
        <begin position="40"/>
        <end position="195"/>
    </location>
</feature>
<protein>
    <recommendedName>
        <fullName evidence="9">Phosphoheptose isomerase</fullName>
        <ecNumber evidence="9">5.3.1.28</ecNumber>
    </recommendedName>
    <alternativeName>
        <fullName evidence="9">Sedoheptulose 7-phosphate isomerase</fullName>
    </alternativeName>
</protein>
<dbReference type="PROSITE" id="PS51464">
    <property type="entry name" value="SIS"/>
    <property type="match status" value="1"/>
</dbReference>
<feature type="binding site" evidence="9">
    <location>
        <begin position="123"/>
        <end position="125"/>
    </location>
    <ligand>
        <name>substrate</name>
    </ligand>
</feature>
<feature type="binding site" evidence="9">
    <location>
        <begin position="55"/>
        <end position="57"/>
    </location>
    <ligand>
        <name>substrate</name>
    </ligand>
</feature>
<evidence type="ECO:0000256" key="4">
    <source>
        <dbReference type="ARBA" id="ARBA00022490"/>
    </source>
</evidence>
<keyword evidence="7 9" id="KW-0413">Isomerase</keyword>
<evidence type="ECO:0000256" key="1">
    <source>
        <dbReference type="ARBA" id="ARBA00000348"/>
    </source>
</evidence>
<dbReference type="EC" id="5.3.1.28" evidence="9"/>
<evidence type="ECO:0000256" key="3">
    <source>
        <dbReference type="ARBA" id="ARBA00009894"/>
    </source>
</evidence>
<comment type="miscellaneous">
    <text evidence="9">The reaction produces a racemic mixture of D-glycero-alpha-D-manno-heptose 7-phosphate and D-glycero-beta-D-manno-heptose 7-phosphate.</text>
</comment>
<feature type="binding site" evidence="9">
    <location>
        <position position="68"/>
    </location>
    <ligand>
        <name>substrate</name>
    </ligand>
</feature>
<dbReference type="AlphaFoldDB" id="B1ZRP8"/>
<dbReference type="PANTHER" id="PTHR30390">
    <property type="entry name" value="SEDOHEPTULOSE 7-PHOSPHATE ISOMERASE / DNAA INITIATOR-ASSOCIATING FACTOR FOR REPLICATION INITIATION"/>
    <property type="match status" value="1"/>
</dbReference>
<proteinExistence type="inferred from homology"/>
<evidence type="ECO:0000259" key="10">
    <source>
        <dbReference type="PROSITE" id="PS51464"/>
    </source>
</evidence>